<keyword evidence="4 12" id="KW-0028">Amino-acid biosynthesis</keyword>
<protein>
    <recommendedName>
        <fullName evidence="12">Bifunctional protein FolD</fullName>
    </recommendedName>
    <domain>
        <recommendedName>
            <fullName evidence="12">Methylenetetrahydrofolate dehydrogenase</fullName>
            <ecNumber evidence="12">1.5.1.5</ecNumber>
        </recommendedName>
    </domain>
    <domain>
        <recommendedName>
            <fullName evidence="12">Methenyltetrahydrofolate cyclohydrolase</fullName>
            <ecNumber evidence="12">3.5.4.9</ecNumber>
        </recommendedName>
    </domain>
</protein>
<dbReference type="InterPro" id="IPR020867">
    <property type="entry name" value="THF_DH/CycHdrlase_CS"/>
</dbReference>
<dbReference type="SUPFAM" id="SSF53223">
    <property type="entry name" value="Aminoacid dehydrogenase-like, N-terminal domain"/>
    <property type="match status" value="1"/>
</dbReference>
<proteinExistence type="inferred from homology"/>
<dbReference type="PANTHER" id="PTHR48099">
    <property type="entry name" value="C-1-TETRAHYDROFOLATE SYNTHASE, CYTOPLASMIC-RELATED"/>
    <property type="match status" value="1"/>
</dbReference>
<dbReference type="InterPro" id="IPR000672">
    <property type="entry name" value="THF_DH/CycHdrlase"/>
</dbReference>
<dbReference type="OrthoDB" id="5289895at2"/>
<dbReference type="Gene3D" id="3.40.50.10860">
    <property type="entry name" value="Leucine Dehydrogenase, chain A, domain 1"/>
    <property type="match status" value="1"/>
</dbReference>
<dbReference type="EC" id="3.5.4.9" evidence="12"/>
<evidence type="ECO:0000256" key="8">
    <source>
        <dbReference type="ARBA" id="ARBA00023002"/>
    </source>
</evidence>
<dbReference type="Pfam" id="PF02882">
    <property type="entry name" value="THF_DHG_CYH_C"/>
    <property type="match status" value="1"/>
</dbReference>
<comment type="function">
    <text evidence="12">Catalyzes the oxidation of 5,10-methylenetetrahydrofolate to 5,10-methenyltetrahydrofolate and then the hydrolysis of 5,10-methenyltetrahydrofolate to 10-formyltetrahydrofolate.</text>
</comment>
<evidence type="ECO:0000256" key="5">
    <source>
        <dbReference type="ARBA" id="ARBA00022755"/>
    </source>
</evidence>
<keyword evidence="11 12" id="KW-0511">Multifunctional enzyme</keyword>
<dbReference type="PANTHER" id="PTHR48099:SF5">
    <property type="entry name" value="C-1-TETRAHYDROFOLATE SYNTHASE, CYTOPLASMIC"/>
    <property type="match status" value="1"/>
</dbReference>
<keyword evidence="6 12" id="KW-0378">Hydrolase</keyword>
<evidence type="ECO:0000256" key="2">
    <source>
        <dbReference type="ARBA" id="ARBA00011738"/>
    </source>
</evidence>
<dbReference type="SUPFAM" id="SSF51735">
    <property type="entry name" value="NAD(P)-binding Rossmann-fold domains"/>
    <property type="match status" value="1"/>
</dbReference>
<comment type="similarity">
    <text evidence="12">Belongs to the tetrahydrofolate dehydrogenase/cyclohydrolase family.</text>
</comment>
<dbReference type="Proteomes" id="UP000238196">
    <property type="component" value="Unassembled WGS sequence"/>
</dbReference>
<dbReference type="FunFam" id="3.40.50.10860:FF:000005">
    <property type="entry name" value="C-1-tetrahydrofolate synthase, cytoplasmic, putative"/>
    <property type="match status" value="1"/>
</dbReference>
<dbReference type="AlphaFoldDB" id="A0A2S5KHM8"/>
<dbReference type="GO" id="GO:0006164">
    <property type="term" value="P:purine nucleotide biosynthetic process"/>
    <property type="evidence" value="ECO:0007669"/>
    <property type="project" value="UniProtKB-KW"/>
</dbReference>
<evidence type="ECO:0000256" key="1">
    <source>
        <dbReference type="ARBA" id="ARBA00004777"/>
    </source>
</evidence>
<organism evidence="15 16">
    <name type="scientific">Proteobacteria bacterium 228</name>
    <dbReference type="NCBI Taxonomy" id="2083153"/>
    <lineage>
        <taxon>Bacteria</taxon>
        <taxon>Pseudomonadati</taxon>
        <taxon>Pseudomonadota</taxon>
    </lineage>
</organism>
<dbReference type="InterPro" id="IPR046346">
    <property type="entry name" value="Aminoacid_DH-like_N_sf"/>
</dbReference>
<dbReference type="NCBIfam" id="NF010785">
    <property type="entry name" value="PRK14188.1"/>
    <property type="match status" value="1"/>
</dbReference>
<dbReference type="NCBIfam" id="NF010790">
    <property type="entry name" value="PRK14194.1"/>
    <property type="match status" value="1"/>
</dbReference>
<dbReference type="GO" id="GO:0000105">
    <property type="term" value="P:L-histidine biosynthetic process"/>
    <property type="evidence" value="ECO:0007669"/>
    <property type="project" value="UniProtKB-KW"/>
</dbReference>
<comment type="caution">
    <text evidence="12">Lacks conserved residue(s) required for the propagation of feature annotation.</text>
</comment>
<dbReference type="CDD" id="cd01080">
    <property type="entry name" value="NAD_bind_m-THF_DH_Cyclohyd"/>
    <property type="match status" value="1"/>
</dbReference>
<sequence>MSGLSQTLPGARLIDGKAAAAQVLAEVRADVLALQAQQLTPGLAVVLVGEDPASHVYVRNKVLRANEVGINSFEYRLLADSSEQEVLDLVQQLNQEAQVNGILVQLPLPAHIDENKVLQAIDPRKDVDGFHSENVGGLSQGREVLTPCTPAGCMRLLHDHCGDLSGKHAVVVGRSNIVGKPMATLLLQAHCSVTVLHSRSVNAAALCRQADIVVAAVGRPRMIGADWLKPGAVVIDVGINRIEEDGRSRLVGDVDFDSAVQVAAAITPVPGGVGPMTIAMLMRNTVTATLLQQGLAPDHLSRHSLSPAPTAGQTGA</sequence>
<dbReference type="GO" id="GO:0035999">
    <property type="term" value="P:tetrahydrofolate interconversion"/>
    <property type="evidence" value="ECO:0007669"/>
    <property type="project" value="UniProtKB-UniRule"/>
</dbReference>
<comment type="subunit">
    <text evidence="2 12">Homodimer.</text>
</comment>
<feature type="domain" description="Tetrahydrofolate dehydrogenase/cyclohydrolase catalytic" evidence="13">
    <location>
        <begin position="14"/>
        <end position="128"/>
    </location>
</feature>
<comment type="catalytic activity">
    <reaction evidence="12">
        <text>(6R)-5,10-methylene-5,6,7,8-tetrahydrofolate + NADP(+) = (6R)-5,10-methenyltetrahydrofolate + NADPH</text>
        <dbReference type="Rhea" id="RHEA:22812"/>
        <dbReference type="ChEBI" id="CHEBI:15636"/>
        <dbReference type="ChEBI" id="CHEBI:57455"/>
        <dbReference type="ChEBI" id="CHEBI:57783"/>
        <dbReference type="ChEBI" id="CHEBI:58349"/>
        <dbReference type="EC" id="1.5.1.5"/>
    </reaction>
</comment>
<feature type="binding site" evidence="12">
    <location>
        <position position="239"/>
    </location>
    <ligand>
        <name>NADP(+)</name>
        <dbReference type="ChEBI" id="CHEBI:58349"/>
    </ligand>
</feature>
<keyword evidence="9 12" id="KW-0368">Histidine biosynthesis</keyword>
<dbReference type="GO" id="GO:0009086">
    <property type="term" value="P:methionine biosynthetic process"/>
    <property type="evidence" value="ECO:0007669"/>
    <property type="project" value="UniProtKB-KW"/>
</dbReference>
<dbReference type="UniPathway" id="UPA00193"/>
<reference evidence="15 16" key="1">
    <citation type="submission" date="2018-02" db="EMBL/GenBank/DDBJ databases">
        <title>novel marine gammaproteobacteria from coastal saline agro ecosystem.</title>
        <authorList>
            <person name="Krishnan R."/>
            <person name="Ramesh Kumar N."/>
        </authorList>
    </citation>
    <scope>NUCLEOTIDE SEQUENCE [LARGE SCALE GENOMIC DNA]</scope>
    <source>
        <strain evidence="15 16">228</strain>
    </source>
</reference>
<dbReference type="FunFam" id="3.40.50.720:FF:000006">
    <property type="entry name" value="Bifunctional protein FolD"/>
    <property type="match status" value="1"/>
</dbReference>
<comment type="catalytic activity">
    <reaction evidence="12">
        <text>(6R)-5,10-methenyltetrahydrofolate + H2O = (6R)-10-formyltetrahydrofolate + H(+)</text>
        <dbReference type="Rhea" id="RHEA:23700"/>
        <dbReference type="ChEBI" id="CHEBI:15377"/>
        <dbReference type="ChEBI" id="CHEBI:15378"/>
        <dbReference type="ChEBI" id="CHEBI:57455"/>
        <dbReference type="ChEBI" id="CHEBI:195366"/>
        <dbReference type="EC" id="3.5.4.9"/>
    </reaction>
</comment>
<evidence type="ECO:0000256" key="6">
    <source>
        <dbReference type="ARBA" id="ARBA00022801"/>
    </source>
</evidence>
<dbReference type="EC" id="1.5.1.5" evidence="12"/>
<dbReference type="NCBIfam" id="NF008058">
    <property type="entry name" value="PRK10792.1"/>
    <property type="match status" value="1"/>
</dbReference>
<evidence type="ECO:0000313" key="15">
    <source>
        <dbReference type="EMBL" id="PPC74327.1"/>
    </source>
</evidence>
<dbReference type="InterPro" id="IPR036291">
    <property type="entry name" value="NAD(P)-bd_dom_sf"/>
</dbReference>
<gene>
    <name evidence="12" type="primary">folD</name>
    <name evidence="15" type="ORF">C4K68_25640</name>
</gene>
<evidence type="ECO:0000256" key="9">
    <source>
        <dbReference type="ARBA" id="ARBA00023102"/>
    </source>
</evidence>
<dbReference type="InterPro" id="IPR020630">
    <property type="entry name" value="THF_DH/CycHdrlase_cat_dom"/>
</dbReference>
<dbReference type="NCBIfam" id="NF010783">
    <property type="entry name" value="PRK14186.1"/>
    <property type="match status" value="1"/>
</dbReference>
<dbReference type="Gene3D" id="3.40.50.720">
    <property type="entry name" value="NAD(P)-binding Rossmann-like Domain"/>
    <property type="match status" value="1"/>
</dbReference>
<evidence type="ECO:0000256" key="7">
    <source>
        <dbReference type="ARBA" id="ARBA00022857"/>
    </source>
</evidence>
<dbReference type="GO" id="GO:0004477">
    <property type="term" value="F:methenyltetrahydrofolate cyclohydrolase activity"/>
    <property type="evidence" value="ECO:0007669"/>
    <property type="project" value="UniProtKB-UniRule"/>
</dbReference>
<evidence type="ECO:0000259" key="13">
    <source>
        <dbReference type="Pfam" id="PF00763"/>
    </source>
</evidence>
<dbReference type="PROSITE" id="PS00767">
    <property type="entry name" value="THF_DHG_CYH_2"/>
    <property type="match status" value="1"/>
</dbReference>
<evidence type="ECO:0000313" key="16">
    <source>
        <dbReference type="Proteomes" id="UP000238196"/>
    </source>
</evidence>
<dbReference type="PRINTS" id="PR00085">
    <property type="entry name" value="THFDHDRGNASE"/>
</dbReference>
<keyword evidence="7 12" id="KW-0521">NADP</keyword>
<dbReference type="GO" id="GO:0005829">
    <property type="term" value="C:cytosol"/>
    <property type="evidence" value="ECO:0007669"/>
    <property type="project" value="TreeGrafter"/>
</dbReference>
<evidence type="ECO:0000256" key="3">
    <source>
        <dbReference type="ARBA" id="ARBA00022563"/>
    </source>
</evidence>
<evidence type="ECO:0000256" key="4">
    <source>
        <dbReference type="ARBA" id="ARBA00022605"/>
    </source>
</evidence>
<keyword evidence="3 12" id="KW-0554">One-carbon metabolism</keyword>
<evidence type="ECO:0000256" key="11">
    <source>
        <dbReference type="ARBA" id="ARBA00023268"/>
    </source>
</evidence>
<feature type="domain" description="Tetrahydrofolate dehydrogenase/cyclohydrolase NAD(P)-binding" evidence="14">
    <location>
        <begin position="147"/>
        <end position="289"/>
    </location>
</feature>
<comment type="caution">
    <text evidence="15">The sequence shown here is derived from an EMBL/GenBank/DDBJ whole genome shotgun (WGS) entry which is preliminary data.</text>
</comment>
<comment type="pathway">
    <text evidence="1 12">One-carbon metabolism; tetrahydrofolate interconversion.</text>
</comment>
<dbReference type="HAMAP" id="MF_01576">
    <property type="entry name" value="THF_DHG_CYH"/>
    <property type="match status" value="1"/>
</dbReference>
<keyword evidence="5 12" id="KW-0658">Purine biosynthesis</keyword>
<accession>A0A2S5KHM8</accession>
<dbReference type="GO" id="GO:0004488">
    <property type="term" value="F:methylenetetrahydrofolate dehydrogenase (NADP+) activity"/>
    <property type="evidence" value="ECO:0007669"/>
    <property type="project" value="UniProtKB-UniRule"/>
</dbReference>
<keyword evidence="8 12" id="KW-0560">Oxidoreductase</keyword>
<feature type="binding site" evidence="12">
    <location>
        <begin position="173"/>
        <end position="175"/>
    </location>
    <ligand>
        <name>NADP(+)</name>
        <dbReference type="ChEBI" id="CHEBI:58349"/>
    </ligand>
</feature>
<dbReference type="EMBL" id="PRLP01000148">
    <property type="protein sequence ID" value="PPC74327.1"/>
    <property type="molecule type" value="Genomic_DNA"/>
</dbReference>
<dbReference type="Pfam" id="PF00763">
    <property type="entry name" value="THF_DHG_CYH"/>
    <property type="match status" value="1"/>
</dbReference>
<evidence type="ECO:0000259" key="14">
    <source>
        <dbReference type="Pfam" id="PF02882"/>
    </source>
</evidence>
<name>A0A2S5KHM8_9PROT</name>
<dbReference type="InterPro" id="IPR020631">
    <property type="entry name" value="THF_DH/CycHdrlase_NAD-bd_dom"/>
</dbReference>
<keyword evidence="10 12" id="KW-0486">Methionine biosynthesis</keyword>
<evidence type="ECO:0000256" key="10">
    <source>
        <dbReference type="ARBA" id="ARBA00023167"/>
    </source>
</evidence>
<evidence type="ECO:0000256" key="12">
    <source>
        <dbReference type="HAMAP-Rule" id="MF_01576"/>
    </source>
</evidence>